<dbReference type="Proteomes" id="UP000307517">
    <property type="component" value="Unassembled WGS sequence"/>
</dbReference>
<evidence type="ECO:0000313" key="1">
    <source>
        <dbReference type="EMBL" id="THC80552.1"/>
    </source>
</evidence>
<gene>
    <name evidence="1" type="ORF">E6L36_09190</name>
</gene>
<name>A0AB74IFM8_LACRH</name>
<reference evidence="1 2" key="1">
    <citation type="submission" date="2019-04" db="EMBL/GenBank/DDBJ databases">
        <title>Genome Announcement to Ensure Probiotic Safety of Lactobacillus rhamnosus UBLR-58.</title>
        <authorList>
            <person name="Sulthana A."/>
            <person name="Lakshmi S.G."/>
            <person name="Madempudi R.S."/>
        </authorList>
    </citation>
    <scope>NUCLEOTIDE SEQUENCE [LARGE SCALE GENOMIC DNA]</scope>
    <source>
        <strain evidence="1 2">UBLR-58</strain>
    </source>
</reference>
<comment type="caution">
    <text evidence="1">The sequence shown here is derived from an EMBL/GenBank/DDBJ whole genome shotgun (WGS) entry which is preliminary data.</text>
</comment>
<accession>A0AB74IFM8</accession>
<dbReference type="RefSeq" id="WP_005688553.1">
    <property type="nucleotide sequence ID" value="NZ_CABHIZ010000020.1"/>
</dbReference>
<sequence>MKLPLYERIGDFVLGIFHVMKTKWDKIIPIIISIVSVAISLNTWNSYRTANEEYMQRSNQALVNSSKLAETDIDILTGKVAESDHIAVTKNQIDYQIYSLKQNLKVIEDIQITRLPQRNSMNYQVYRKDLADVIYRLNAKVTELFENKKYKQSFYLTAGDREDFMNSLAVVRRVLLDDRNALQKRNDLATKYLKFNQKFQEKNGKDLNERVSGDLNVYGGK</sequence>
<organism evidence="1 2">
    <name type="scientific">Lacticaseibacillus rhamnosus</name>
    <name type="common">Lactobacillus rhamnosus</name>
    <dbReference type="NCBI Taxonomy" id="47715"/>
    <lineage>
        <taxon>Bacteria</taxon>
        <taxon>Bacillati</taxon>
        <taxon>Bacillota</taxon>
        <taxon>Bacilli</taxon>
        <taxon>Lactobacillales</taxon>
        <taxon>Lactobacillaceae</taxon>
        <taxon>Lacticaseibacillus</taxon>
    </lineage>
</organism>
<dbReference type="AlphaFoldDB" id="A0AB74IFM8"/>
<evidence type="ECO:0000313" key="2">
    <source>
        <dbReference type="Proteomes" id="UP000307517"/>
    </source>
</evidence>
<dbReference type="EMBL" id="SSHM01000001">
    <property type="protein sequence ID" value="THC80552.1"/>
    <property type="molecule type" value="Genomic_DNA"/>
</dbReference>
<protein>
    <submittedName>
        <fullName evidence="1">Uncharacterized protein</fullName>
    </submittedName>
</protein>
<proteinExistence type="predicted"/>